<proteinExistence type="predicted"/>
<comment type="caution">
    <text evidence="3">The sequence shown here is derived from an EMBL/GenBank/DDBJ whole genome shotgun (WGS) entry which is preliminary data.</text>
</comment>
<feature type="domain" description="HTH cro/C1-type" evidence="2">
    <location>
        <begin position="11"/>
        <end position="65"/>
    </location>
</feature>
<dbReference type="InterPro" id="IPR001387">
    <property type="entry name" value="Cro/C1-type_HTH"/>
</dbReference>
<dbReference type="CDD" id="cd00093">
    <property type="entry name" value="HTH_XRE"/>
    <property type="match status" value="1"/>
</dbReference>
<dbReference type="InterPro" id="IPR010982">
    <property type="entry name" value="Lambda_DNA-bd_dom_sf"/>
</dbReference>
<dbReference type="SUPFAM" id="SSF47413">
    <property type="entry name" value="lambda repressor-like DNA-binding domains"/>
    <property type="match status" value="1"/>
</dbReference>
<organism evidence="3 4">
    <name type="scientific">Pelomonas caseinilytica</name>
    <dbReference type="NCBI Taxonomy" id="2906763"/>
    <lineage>
        <taxon>Bacteria</taxon>
        <taxon>Pseudomonadati</taxon>
        <taxon>Pseudomonadota</taxon>
        <taxon>Betaproteobacteria</taxon>
        <taxon>Burkholderiales</taxon>
        <taxon>Sphaerotilaceae</taxon>
        <taxon>Roseateles</taxon>
    </lineage>
</organism>
<dbReference type="Proteomes" id="UP001201463">
    <property type="component" value="Unassembled WGS sequence"/>
</dbReference>
<evidence type="ECO:0000313" key="3">
    <source>
        <dbReference type="EMBL" id="MCE4535806.1"/>
    </source>
</evidence>
<keyword evidence="1" id="KW-0238">DNA-binding</keyword>
<dbReference type="Pfam" id="PF01381">
    <property type="entry name" value="HTH_3"/>
    <property type="match status" value="1"/>
</dbReference>
<evidence type="ECO:0000259" key="2">
    <source>
        <dbReference type="PROSITE" id="PS50943"/>
    </source>
</evidence>
<dbReference type="Gene3D" id="1.10.260.40">
    <property type="entry name" value="lambda repressor-like DNA-binding domains"/>
    <property type="match status" value="1"/>
</dbReference>
<dbReference type="SMART" id="SM00530">
    <property type="entry name" value="HTH_XRE"/>
    <property type="match status" value="1"/>
</dbReference>
<gene>
    <name evidence="3" type="ORF">LXT12_00845</name>
</gene>
<keyword evidence="4" id="KW-1185">Reference proteome</keyword>
<evidence type="ECO:0000256" key="1">
    <source>
        <dbReference type="ARBA" id="ARBA00023125"/>
    </source>
</evidence>
<dbReference type="PANTHER" id="PTHR46797:SF1">
    <property type="entry name" value="METHYLPHOSPHONATE SYNTHASE"/>
    <property type="match status" value="1"/>
</dbReference>
<accession>A0ABS8XBL9</accession>
<protein>
    <submittedName>
        <fullName evidence="3">Helix-turn-helix domain-containing protein</fullName>
    </submittedName>
</protein>
<sequence length="78" mass="9007">MEPDQALGQALRSLRTKRKWTQTDLALRADVDRNYISLVELGRNSPSVRMLFKLCDALDVAPSEMLKDVERRMRMLVS</sequence>
<evidence type="ECO:0000313" key="4">
    <source>
        <dbReference type="Proteomes" id="UP001201463"/>
    </source>
</evidence>
<dbReference type="InterPro" id="IPR050807">
    <property type="entry name" value="TransReg_Diox_bact_type"/>
</dbReference>
<dbReference type="PANTHER" id="PTHR46797">
    <property type="entry name" value="HTH-TYPE TRANSCRIPTIONAL REGULATOR"/>
    <property type="match status" value="1"/>
</dbReference>
<dbReference type="PROSITE" id="PS50943">
    <property type="entry name" value="HTH_CROC1"/>
    <property type="match status" value="1"/>
</dbReference>
<name>A0ABS8XBL9_9BURK</name>
<dbReference type="RefSeq" id="WP_233388522.1">
    <property type="nucleotide sequence ID" value="NZ_JAJTWT010000001.1"/>
</dbReference>
<dbReference type="EMBL" id="JAJTWT010000001">
    <property type="protein sequence ID" value="MCE4535806.1"/>
    <property type="molecule type" value="Genomic_DNA"/>
</dbReference>
<reference evidence="3 4" key="1">
    <citation type="submission" date="2021-12" db="EMBL/GenBank/DDBJ databases">
        <title>Genome seq of p7.</title>
        <authorList>
            <person name="Seo T."/>
        </authorList>
    </citation>
    <scope>NUCLEOTIDE SEQUENCE [LARGE SCALE GENOMIC DNA]</scope>
    <source>
        <strain evidence="3 4">P7</strain>
    </source>
</reference>